<reference evidence="5 6" key="1">
    <citation type="submission" date="2017-09" db="EMBL/GenBank/DDBJ databases">
        <title>Large-scale bioinformatics analysis of Bacillus genomes uncovers conserved roles of natural products in bacterial physiology.</title>
        <authorList>
            <consortium name="Agbiome Team Llc"/>
            <person name="Bleich R.M."/>
            <person name="Grubbs K.J."/>
            <person name="Santa Maria K.C."/>
            <person name="Allen S.E."/>
            <person name="Farag S."/>
            <person name="Shank E.A."/>
            <person name="Bowers A."/>
        </authorList>
    </citation>
    <scope>NUCLEOTIDE SEQUENCE [LARGE SCALE GENOMIC DNA]</scope>
    <source>
        <strain evidence="5 6">AFS092012</strain>
    </source>
</reference>
<keyword evidence="2" id="KW-0808">Transferase</keyword>
<dbReference type="Pfam" id="PF00398">
    <property type="entry name" value="RrnaAD"/>
    <property type="match status" value="1"/>
</dbReference>
<dbReference type="RefSeq" id="WP_097899013.1">
    <property type="nucleotide sequence ID" value="NZ_NVOR01000073.1"/>
</dbReference>
<dbReference type="InterPro" id="IPR029063">
    <property type="entry name" value="SAM-dependent_MTases_sf"/>
</dbReference>
<dbReference type="SUPFAM" id="SSF53335">
    <property type="entry name" value="S-adenosyl-L-methionine-dependent methyltransferases"/>
    <property type="match status" value="1"/>
</dbReference>
<dbReference type="Gene3D" id="3.40.50.150">
    <property type="entry name" value="Vaccinia Virus protein VP39"/>
    <property type="match status" value="1"/>
</dbReference>
<evidence type="ECO:0000313" key="6">
    <source>
        <dbReference type="Proteomes" id="UP000221020"/>
    </source>
</evidence>
<organism evidence="5 6">
    <name type="scientific">Bacillus pseudomycoides</name>
    <dbReference type="NCBI Taxonomy" id="64104"/>
    <lineage>
        <taxon>Bacteria</taxon>
        <taxon>Bacillati</taxon>
        <taxon>Bacillota</taxon>
        <taxon>Bacilli</taxon>
        <taxon>Bacillales</taxon>
        <taxon>Bacillaceae</taxon>
        <taxon>Bacillus</taxon>
        <taxon>Bacillus cereus group</taxon>
    </lineage>
</organism>
<evidence type="ECO:0000256" key="1">
    <source>
        <dbReference type="ARBA" id="ARBA00022603"/>
    </source>
</evidence>
<accession>A0AA91ZS79</accession>
<dbReference type="GO" id="GO:0003723">
    <property type="term" value="F:RNA binding"/>
    <property type="evidence" value="ECO:0007669"/>
    <property type="project" value="UniProtKB-KW"/>
</dbReference>
<evidence type="ECO:0000256" key="3">
    <source>
        <dbReference type="ARBA" id="ARBA00022691"/>
    </source>
</evidence>
<name>A0AA91ZS79_9BACI</name>
<proteinExistence type="predicted"/>
<sequence length="192" mass="22124">MQLITFLTEFIKHPKKTGAIAPSSHILAKKMVDAINFEEARYIVELGPGTGVFTREIIKRKKEHTIFILIEINEVFFKKLQKQFADDPNVLVIHGSAENIKKYIKALQIEKVDYVLSGLPFTSLPQEVSLRILNNVMEALQENGEFITFQYSLVKKGFIQTFFPEILLKRVWFNFPPAYVLSCRKKAGRIYA</sequence>
<protein>
    <submittedName>
        <fullName evidence="5">SAM-dependent methyltransferase</fullName>
    </submittedName>
</protein>
<dbReference type="EMBL" id="NVOR01000073">
    <property type="protein sequence ID" value="PED81219.1"/>
    <property type="molecule type" value="Genomic_DNA"/>
</dbReference>
<evidence type="ECO:0000256" key="4">
    <source>
        <dbReference type="ARBA" id="ARBA00022884"/>
    </source>
</evidence>
<evidence type="ECO:0000256" key="2">
    <source>
        <dbReference type="ARBA" id="ARBA00022679"/>
    </source>
</evidence>
<dbReference type="GO" id="GO:0032259">
    <property type="term" value="P:methylation"/>
    <property type="evidence" value="ECO:0007669"/>
    <property type="project" value="UniProtKB-KW"/>
</dbReference>
<gene>
    <name evidence="5" type="ORF">CON65_18530</name>
</gene>
<evidence type="ECO:0000313" key="5">
    <source>
        <dbReference type="EMBL" id="PED81219.1"/>
    </source>
</evidence>
<dbReference type="AlphaFoldDB" id="A0AA91ZS79"/>
<comment type="caution">
    <text evidence="5">The sequence shown here is derived from an EMBL/GenBank/DDBJ whole genome shotgun (WGS) entry which is preliminary data.</text>
</comment>
<keyword evidence="4" id="KW-0694">RNA-binding</keyword>
<dbReference type="GO" id="GO:0008168">
    <property type="term" value="F:methyltransferase activity"/>
    <property type="evidence" value="ECO:0007669"/>
    <property type="project" value="UniProtKB-KW"/>
</dbReference>
<keyword evidence="1 5" id="KW-0489">Methyltransferase</keyword>
<dbReference type="CDD" id="cd02440">
    <property type="entry name" value="AdoMet_MTases"/>
    <property type="match status" value="1"/>
</dbReference>
<keyword evidence="3" id="KW-0949">S-adenosyl-L-methionine</keyword>
<dbReference type="Proteomes" id="UP000221020">
    <property type="component" value="Unassembled WGS sequence"/>
</dbReference>
<dbReference type="InterPro" id="IPR001737">
    <property type="entry name" value="KsgA/Erm"/>
</dbReference>